<feature type="compositionally biased region" description="Gly residues" evidence="1">
    <location>
        <begin position="530"/>
        <end position="544"/>
    </location>
</feature>
<evidence type="ECO:0000256" key="2">
    <source>
        <dbReference type="SAM" id="Phobius"/>
    </source>
</evidence>
<dbReference type="STRING" id="1963.AQJ27_28755"/>
<keyword evidence="2" id="KW-1133">Transmembrane helix</keyword>
<feature type="transmembrane region" description="Helical" evidence="2">
    <location>
        <begin position="690"/>
        <end position="707"/>
    </location>
</feature>
<organism evidence="4 5">
    <name type="scientific">Streptomyces olivochromogenes</name>
    <dbReference type="NCBI Taxonomy" id="1963"/>
    <lineage>
        <taxon>Bacteria</taxon>
        <taxon>Bacillati</taxon>
        <taxon>Actinomycetota</taxon>
        <taxon>Actinomycetes</taxon>
        <taxon>Kitasatosporales</taxon>
        <taxon>Streptomycetaceae</taxon>
        <taxon>Streptomyces</taxon>
    </lineage>
</organism>
<feature type="compositionally biased region" description="Polar residues" evidence="1">
    <location>
        <begin position="652"/>
        <end position="665"/>
    </location>
</feature>
<dbReference type="PANTHER" id="PTHR43662">
    <property type="match status" value="1"/>
</dbReference>
<keyword evidence="2" id="KW-0472">Membrane</keyword>
<evidence type="ECO:0000313" key="4">
    <source>
        <dbReference type="EMBL" id="GAX54930.1"/>
    </source>
</evidence>
<comment type="caution">
    <text evidence="4">The sequence shown here is derived from an EMBL/GenBank/DDBJ whole genome shotgun (WGS) entry which is preliminary data.</text>
</comment>
<feature type="region of interest" description="Disordered" evidence="1">
    <location>
        <begin position="530"/>
        <end position="682"/>
    </location>
</feature>
<evidence type="ECO:0000313" key="5">
    <source>
        <dbReference type="Proteomes" id="UP000217446"/>
    </source>
</evidence>
<dbReference type="Pfam" id="PF09362">
    <property type="entry name" value="DUF1996"/>
    <property type="match status" value="1"/>
</dbReference>
<proteinExistence type="predicted"/>
<name>A0A250VLS9_STROL</name>
<dbReference type="PANTHER" id="PTHR43662:SF3">
    <property type="entry name" value="DOMAIN PROTEIN, PUTATIVE (AFU_ORTHOLOGUE AFUA_6G11970)-RELATED"/>
    <property type="match status" value="1"/>
</dbReference>
<gene>
    <name evidence="4" type="ORF">SO3561_06483</name>
</gene>
<accession>A0A250VLS9</accession>
<dbReference type="InterPro" id="IPR018535">
    <property type="entry name" value="DUF1996"/>
</dbReference>
<feature type="compositionally biased region" description="Gly residues" evidence="1">
    <location>
        <begin position="183"/>
        <end position="198"/>
    </location>
</feature>
<evidence type="ECO:0000259" key="3">
    <source>
        <dbReference type="Pfam" id="PF09362"/>
    </source>
</evidence>
<feature type="compositionally biased region" description="Low complexity" evidence="1">
    <location>
        <begin position="546"/>
        <end position="587"/>
    </location>
</feature>
<feature type="compositionally biased region" description="Low complexity" evidence="1">
    <location>
        <begin position="603"/>
        <end position="626"/>
    </location>
</feature>
<keyword evidence="5" id="KW-1185">Reference proteome</keyword>
<dbReference type="AlphaFoldDB" id="A0A250VLS9"/>
<feature type="region of interest" description="Disordered" evidence="1">
    <location>
        <begin position="160"/>
        <end position="203"/>
    </location>
</feature>
<dbReference type="EMBL" id="BDQI01000016">
    <property type="protein sequence ID" value="GAX54930.1"/>
    <property type="molecule type" value="Genomic_DNA"/>
</dbReference>
<feature type="domain" description="DUF1996" evidence="3">
    <location>
        <begin position="252"/>
        <end position="484"/>
    </location>
</feature>
<feature type="compositionally biased region" description="Low complexity" evidence="1">
    <location>
        <begin position="165"/>
        <end position="182"/>
    </location>
</feature>
<dbReference type="Proteomes" id="UP000217446">
    <property type="component" value="Unassembled WGS sequence"/>
</dbReference>
<reference evidence="5" key="1">
    <citation type="submission" date="2017-05" db="EMBL/GenBank/DDBJ databases">
        <title>Streptomyces olivochromogenes NBRC 3561 whole genome shotgun sequence.</title>
        <authorList>
            <person name="Dohra H."/>
            <person name="Kodani S."/>
        </authorList>
    </citation>
    <scope>NUCLEOTIDE SEQUENCE [LARGE SCALE GENOMIC DNA]</scope>
    <source>
        <strain evidence="5">NBRC 3561</strain>
    </source>
</reference>
<evidence type="ECO:0000256" key="1">
    <source>
        <dbReference type="SAM" id="MobiDB-lite"/>
    </source>
</evidence>
<feature type="compositionally biased region" description="Basic and acidic residues" evidence="1">
    <location>
        <begin position="631"/>
        <end position="640"/>
    </location>
</feature>
<protein>
    <recommendedName>
        <fullName evidence="3">DUF1996 domain-containing protein</fullName>
    </recommendedName>
</protein>
<sequence length="715" mass="72326">MRRNTRRRPMGAQRATFAAAALILGGGGLVAVNVYASATESGSAGAPGQAKSSNQTWAPGAATIDCPDVGSKLAEVPQQARAEVDKEIALLDQQVSEAYARMTSEQQAKAQDADFVQNAILGPLKEKRGAVIDRIKTDFKNAGAEAPNSLDDLATCTAVPADQTQNNGDGQNGNGQQQNNNGGQQGGQQGGGQQGGGASAASGPVAADFVDITTLQPNVPQKPGNGGNASTGTFTSACGVNANKKFNTDNVIVAPGVTNGAHHLHDYVGNQSNDAFATNDDLANAETTCQNQGDKSTYYWPVLRVQDGTQEFDADKNGGGLEGNVGKVLQAKQAQIEFVGNPQSKVVEMPTFLRIITGDAKAFTNGPANANAHWSCTGFEDKVQLTDKYPICPQGSSVVRSFAFQSCWDGQNIDSANHRTHVAFADANGNCAGGFKAIPQLTMRLIYDVPTPTLENGQVKNPYAVDGFPEQVHKAITDHDDFINVFDASLMREMVDCINAGRQCGDGAGGGAGGGDGGNGGAGDGGAGNGGAGNGGAGNGGAGTGEPSQDEPSPSPDASSGGNDATASATPTDTQTAQPPANTPGTTEPTRGGQTTGSGSGSGHTVVVPKAATSPSAAASDTAAAPQGGAHENHGSEATHRAQTPAAGAGAPSTQATAQDTPQAGSQSQSQSQTEPQAVTGDLAETGTNLWPAAAGGVLVIAGLVLLRRIRRSSV</sequence>
<keyword evidence="2" id="KW-0812">Transmembrane</keyword>